<accession>A0A0B9A182</accession>
<reference evidence="2 3" key="1">
    <citation type="submission" date="2014-11" db="EMBL/GenBank/DDBJ databases">
        <title>Draft Genome Sequence of Brevibacterium linens AE038-8.</title>
        <authorList>
            <person name="Maizel D."/>
            <person name="Utturkar S.M."/>
            <person name="Brown S.D."/>
            <person name="Ferrero M."/>
            <person name="Rosen B.P."/>
        </authorList>
    </citation>
    <scope>NUCLEOTIDE SEQUENCE [LARGE SCALE GENOMIC DNA]</scope>
    <source>
        <strain evidence="2 3">AE038-8</strain>
    </source>
</reference>
<dbReference type="PATRIC" id="fig|1703.6.peg.1425"/>
<feature type="compositionally biased region" description="Basic and acidic residues" evidence="1">
    <location>
        <begin position="112"/>
        <end position="121"/>
    </location>
</feature>
<name>A0A0B9A182_BRELN</name>
<comment type="caution">
    <text evidence="2">The sequence shown here is derived from an EMBL/GenBank/DDBJ whole genome shotgun (WGS) entry which is preliminary data.</text>
</comment>
<organism evidence="2 3">
    <name type="scientific">Brevibacterium linens</name>
    <dbReference type="NCBI Taxonomy" id="1703"/>
    <lineage>
        <taxon>Bacteria</taxon>
        <taxon>Bacillati</taxon>
        <taxon>Actinomycetota</taxon>
        <taxon>Actinomycetes</taxon>
        <taxon>Micrococcales</taxon>
        <taxon>Brevibacteriaceae</taxon>
        <taxon>Brevibacterium</taxon>
    </lineage>
</organism>
<feature type="region of interest" description="Disordered" evidence="1">
    <location>
        <begin position="87"/>
        <end position="121"/>
    </location>
</feature>
<gene>
    <name evidence="2" type="ORF">AE0388_1533</name>
</gene>
<dbReference type="Proteomes" id="UP000031488">
    <property type="component" value="Unassembled WGS sequence"/>
</dbReference>
<evidence type="ECO:0000313" key="3">
    <source>
        <dbReference type="Proteomes" id="UP000031488"/>
    </source>
</evidence>
<proteinExistence type="predicted"/>
<sequence>MVDYNDPVSQVRLIIGDTNADDPDFDNDQIKGFLTIARDSVLRAAADALDAIATDEALISKKLRTQDRQSDGPSVADALRKHAAALRARAKEEEDAEDDEPFFMAFNLDGPGSHEGEEMRL</sequence>
<evidence type="ECO:0000256" key="1">
    <source>
        <dbReference type="SAM" id="MobiDB-lite"/>
    </source>
</evidence>
<dbReference type="AlphaFoldDB" id="A0A0B9A182"/>
<dbReference type="EMBL" id="JTJZ01000018">
    <property type="protein sequence ID" value="KHS52550.1"/>
    <property type="molecule type" value="Genomic_DNA"/>
</dbReference>
<keyword evidence="3" id="KW-1185">Reference proteome</keyword>
<dbReference type="RefSeq" id="WP_039208828.1">
    <property type="nucleotide sequence ID" value="NZ_JTJZ01000018.1"/>
</dbReference>
<evidence type="ECO:0000313" key="2">
    <source>
        <dbReference type="EMBL" id="KHS52550.1"/>
    </source>
</evidence>
<protein>
    <submittedName>
        <fullName evidence="2">Uncharacterized protein</fullName>
    </submittedName>
</protein>